<dbReference type="EMBL" id="CAJPDR010000018">
    <property type="protein sequence ID" value="CAF9906802.1"/>
    <property type="molecule type" value="Genomic_DNA"/>
</dbReference>
<dbReference type="GO" id="GO:0015937">
    <property type="term" value="P:coenzyme A biosynthetic process"/>
    <property type="evidence" value="ECO:0007669"/>
    <property type="project" value="TreeGrafter"/>
</dbReference>
<evidence type="ECO:0000259" key="1">
    <source>
        <dbReference type="Pfam" id="PF01467"/>
    </source>
</evidence>
<name>A0A8H3HXR2_9LECA</name>
<dbReference type="GO" id="GO:0004140">
    <property type="term" value="F:dephospho-CoA kinase activity"/>
    <property type="evidence" value="ECO:0007669"/>
    <property type="project" value="TreeGrafter"/>
</dbReference>
<reference evidence="2" key="1">
    <citation type="submission" date="2021-03" db="EMBL/GenBank/DDBJ databases">
        <authorList>
            <person name="Tagirdzhanova G."/>
        </authorList>
    </citation>
    <scope>NUCLEOTIDE SEQUENCE</scope>
</reference>
<organism evidence="2 3">
    <name type="scientific">Alectoria fallacina</name>
    <dbReference type="NCBI Taxonomy" id="1903189"/>
    <lineage>
        <taxon>Eukaryota</taxon>
        <taxon>Fungi</taxon>
        <taxon>Dikarya</taxon>
        <taxon>Ascomycota</taxon>
        <taxon>Pezizomycotina</taxon>
        <taxon>Lecanoromycetes</taxon>
        <taxon>OSLEUM clade</taxon>
        <taxon>Lecanoromycetidae</taxon>
        <taxon>Lecanorales</taxon>
        <taxon>Lecanorineae</taxon>
        <taxon>Parmeliaceae</taxon>
        <taxon>Alectoria</taxon>
    </lineage>
</organism>
<keyword evidence="3" id="KW-1185">Reference proteome</keyword>
<dbReference type="Gene3D" id="3.40.50.620">
    <property type="entry name" value="HUPs"/>
    <property type="match status" value="1"/>
</dbReference>
<feature type="domain" description="Cytidyltransferase-like" evidence="1">
    <location>
        <begin position="199"/>
        <end position="386"/>
    </location>
</feature>
<accession>A0A8H3HXR2</accession>
<proteinExistence type="predicted"/>
<dbReference type="PANTHER" id="PTHR10695:SF46">
    <property type="entry name" value="BIFUNCTIONAL COENZYME A SYNTHASE-RELATED"/>
    <property type="match status" value="1"/>
</dbReference>
<dbReference type="PANTHER" id="PTHR10695">
    <property type="entry name" value="DEPHOSPHO-COA KINASE-RELATED"/>
    <property type="match status" value="1"/>
</dbReference>
<gene>
    <name evidence="2" type="ORF">ALECFALPRED_002655</name>
</gene>
<dbReference type="OrthoDB" id="330671at2759"/>
<dbReference type="Pfam" id="PF01467">
    <property type="entry name" value="CTP_transf_like"/>
    <property type="match status" value="1"/>
</dbReference>
<comment type="caution">
    <text evidence="2">The sequence shown here is derived from an EMBL/GenBank/DDBJ whole genome shotgun (WGS) entry which is preliminary data.</text>
</comment>
<evidence type="ECO:0000313" key="3">
    <source>
        <dbReference type="Proteomes" id="UP000664203"/>
    </source>
</evidence>
<dbReference type="AlphaFoldDB" id="A0A8H3HXR2"/>
<sequence>MADGHKTSPLWLLLLPRPPSEISLNALRVAYGPGLHQVLRIASNASAGSSNVVLDVAIAYEDDLIFRYSKVQRLLGLMYRLICVICMENAIDLQYDNDVDARLIIFHRGVTDQHQKFGDLQTLARSDRAWQRLCSLESESAENLLQDFLHMRIGSSDETMRSNHQIEIERFPGGLTIRQNYSQNAFQESPSHSHRSVAVGGTFDHLHAGHKLLLTMTALVLDLRSIQGACLTIGITGDELLKNKKFREELEDFPERQLAVQEFLLGVLGLASPSHVLDNTRHVESTSNHGREVHNTLKSGLTIKYVELFDPCGPTITDETITALVLSAETKDGGLVVNDKRGEKGWFALEVFEVDVLDARESEDDDRDRARDKFQGKISSTDIRRRIHEKFASTFDTSGGNSKQLHSN</sequence>
<dbReference type="Proteomes" id="UP000664203">
    <property type="component" value="Unassembled WGS sequence"/>
</dbReference>
<dbReference type="InterPro" id="IPR004821">
    <property type="entry name" value="Cyt_trans-like"/>
</dbReference>
<dbReference type="SUPFAM" id="SSF52374">
    <property type="entry name" value="Nucleotidylyl transferase"/>
    <property type="match status" value="1"/>
</dbReference>
<protein>
    <recommendedName>
        <fullName evidence="1">Cytidyltransferase-like domain-containing protein</fullName>
    </recommendedName>
</protein>
<dbReference type="InterPro" id="IPR014729">
    <property type="entry name" value="Rossmann-like_a/b/a_fold"/>
</dbReference>
<evidence type="ECO:0000313" key="2">
    <source>
        <dbReference type="EMBL" id="CAF9906802.1"/>
    </source>
</evidence>